<name>A0A0N1HN75_9EURO</name>
<evidence type="ECO:0000313" key="3">
    <source>
        <dbReference type="Proteomes" id="UP000038010"/>
    </source>
</evidence>
<evidence type="ECO:0000313" key="2">
    <source>
        <dbReference type="EMBL" id="KPI36416.1"/>
    </source>
</evidence>
<dbReference type="AlphaFoldDB" id="A0A0N1HN75"/>
<dbReference type="GeneID" id="28734773"/>
<keyword evidence="3" id="KW-1185">Reference proteome</keyword>
<dbReference type="VEuPathDB" id="FungiDB:AB675_2887"/>
<accession>A0A0N1HN75</accession>
<organism evidence="2 3">
    <name type="scientific">Cyphellophora attinorum</name>
    <dbReference type="NCBI Taxonomy" id="1664694"/>
    <lineage>
        <taxon>Eukaryota</taxon>
        <taxon>Fungi</taxon>
        <taxon>Dikarya</taxon>
        <taxon>Ascomycota</taxon>
        <taxon>Pezizomycotina</taxon>
        <taxon>Eurotiomycetes</taxon>
        <taxon>Chaetothyriomycetidae</taxon>
        <taxon>Chaetothyriales</taxon>
        <taxon>Cyphellophoraceae</taxon>
        <taxon>Cyphellophora</taxon>
    </lineage>
</organism>
<comment type="caution">
    <text evidence="2">The sequence shown here is derived from an EMBL/GenBank/DDBJ whole genome shotgun (WGS) entry which is preliminary data.</text>
</comment>
<feature type="region of interest" description="Disordered" evidence="1">
    <location>
        <begin position="1"/>
        <end position="53"/>
    </location>
</feature>
<evidence type="ECO:0000256" key="1">
    <source>
        <dbReference type="SAM" id="MobiDB-lite"/>
    </source>
</evidence>
<dbReference type="PANTHER" id="PTHR37540:SF5">
    <property type="entry name" value="TRANSCRIPTION FACTOR DOMAIN-CONTAINING PROTEIN"/>
    <property type="match status" value="1"/>
</dbReference>
<evidence type="ECO:0008006" key="4">
    <source>
        <dbReference type="Google" id="ProtNLM"/>
    </source>
</evidence>
<dbReference type="Proteomes" id="UP000038010">
    <property type="component" value="Unassembled WGS sequence"/>
</dbReference>
<dbReference type="EMBL" id="LFJN01000031">
    <property type="protein sequence ID" value="KPI36416.1"/>
    <property type="molecule type" value="Genomic_DNA"/>
</dbReference>
<dbReference type="OrthoDB" id="4158087at2759"/>
<feature type="compositionally biased region" description="Basic residues" evidence="1">
    <location>
        <begin position="25"/>
        <end position="35"/>
    </location>
</feature>
<dbReference type="PANTHER" id="PTHR37540">
    <property type="entry name" value="TRANSCRIPTION FACTOR (ACR-2), PUTATIVE-RELATED-RELATED"/>
    <property type="match status" value="1"/>
</dbReference>
<protein>
    <recommendedName>
        <fullName evidence="4">Transcription factor domain-containing protein</fullName>
    </recommendedName>
</protein>
<dbReference type="STRING" id="1664694.A0A0N1HN75"/>
<dbReference type="RefSeq" id="XP_017996379.1">
    <property type="nucleotide sequence ID" value="XM_018142893.1"/>
</dbReference>
<gene>
    <name evidence="2" type="ORF">AB675_2887</name>
</gene>
<proteinExistence type="predicted"/>
<feature type="compositionally biased region" description="Polar residues" evidence="1">
    <location>
        <begin position="1"/>
        <end position="20"/>
    </location>
</feature>
<reference evidence="2 3" key="1">
    <citation type="submission" date="2015-06" db="EMBL/GenBank/DDBJ databases">
        <title>Draft genome of the ant-associated black yeast Phialophora attae CBS 131958.</title>
        <authorList>
            <person name="Moreno L.F."/>
            <person name="Stielow B.J."/>
            <person name="de Hoog S."/>
            <person name="Vicente V.A."/>
            <person name="Weiss V.A."/>
            <person name="de Vries M."/>
            <person name="Cruz L.M."/>
            <person name="Souza E.M."/>
        </authorList>
    </citation>
    <scope>NUCLEOTIDE SEQUENCE [LARGE SCALE GENOMIC DNA]</scope>
    <source>
        <strain evidence="2 3">CBS 131958</strain>
    </source>
</reference>
<sequence length="589" mass="65865">MALSTSQSPATEPQPTQKPGSVTKGKPKGYKRIKFKSWQPTAESDPHDINGGRTKWRLNRHVKRSATDASLNSSATQQAERKTVVITAHTYRCPTPLQHRSLPENGHRQDPFVTLPIEATPDVTSAMDFFLATCVPENKQSEWLVGKPNPHMALLFPFMLKDAMLFEIVVVLCRASILMAQGKKVKEDRPFVLRRAHAIKTITNNLTSPQGISDASLLSITMVLTLEYLTGNVAAVAAHLDGIQQMLQLREDLDGSTPWKRFVRAGVLAYQSLGCFVTGKPMNIPGTSPGYVKEAFNELGLNEPLSYPGLPFSPELCTSLSRLPPAFAELCLCGNVSKQIMNFLAFAQATTNLLSHMDEADERVDHEIQVMLAALQRLGFAEKATIESYLVCGLLAYAFQLRQLRSLNIFHDPPLRHFIDQMRKHEKPDSKRAQDTMIWISISVGGALGLRTMAMPGGHEVLDRMFRLYPESSNWSYVDWVLKAHFWTESLGRHWEKVWSTGFDRWTIVKNQSIPSELKLIYPGSRPEDDLVDGPSITFDQTIEHTRSAAYSIAHMMDAAKRCPFQARLGPSMQMPELDGMSMSLGCVR</sequence>